<evidence type="ECO:0000313" key="2">
    <source>
        <dbReference type="Proteomes" id="UP000055024"/>
    </source>
</evidence>
<organism evidence="1 2">
    <name type="scientific">Trichinella zimbabwensis</name>
    <dbReference type="NCBI Taxonomy" id="268475"/>
    <lineage>
        <taxon>Eukaryota</taxon>
        <taxon>Metazoa</taxon>
        <taxon>Ecdysozoa</taxon>
        <taxon>Nematoda</taxon>
        <taxon>Enoplea</taxon>
        <taxon>Dorylaimia</taxon>
        <taxon>Trichinellida</taxon>
        <taxon>Trichinellidae</taxon>
        <taxon>Trichinella</taxon>
    </lineage>
</organism>
<dbReference type="OrthoDB" id="10433095at2759"/>
<gene>
    <name evidence="1" type="ORF">T11_13509</name>
</gene>
<comment type="caution">
    <text evidence="1">The sequence shown here is derived from an EMBL/GenBank/DDBJ whole genome shotgun (WGS) entry which is preliminary data.</text>
</comment>
<dbReference type="EMBL" id="JYDP01000022">
    <property type="protein sequence ID" value="KRZ14733.1"/>
    <property type="molecule type" value="Genomic_DNA"/>
</dbReference>
<reference evidence="1 2" key="1">
    <citation type="submission" date="2015-01" db="EMBL/GenBank/DDBJ databases">
        <title>Evolution of Trichinella species and genotypes.</title>
        <authorList>
            <person name="Korhonen P.K."/>
            <person name="Edoardo P."/>
            <person name="Giuseppe L.R."/>
            <person name="Gasser R.B."/>
        </authorList>
    </citation>
    <scope>NUCLEOTIDE SEQUENCE [LARGE SCALE GENOMIC DNA]</scope>
    <source>
        <strain evidence="1">ISS1029</strain>
    </source>
</reference>
<name>A0A0V1HVW2_9BILA</name>
<proteinExistence type="predicted"/>
<accession>A0A0V1HVW2</accession>
<protein>
    <submittedName>
        <fullName evidence="1">Uncharacterized protein</fullName>
    </submittedName>
</protein>
<sequence>MSCYLRQLGNLIFSFTNELFYKHFHEKLQENDDIEFCPVGNFTVLVLLHSFSFSLIENEFGSYYIVSTCQILSEHLSVICTSGLNCSQLTRRY</sequence>
<dbReference type="Proteomes" id="UP000055024">
    <property type="component" value="Unassembled WGS sequence"/>
</dbReference>
<evidence type="ECO:0000313" key="1">
    <source>
        <dbReference type="EMBL" id="KRZ14733.1"/>
    </source>
</evidence>
<keyword evidence="2" id="KW-1185">Reference proteome</keyword>
<dbReference type="AlphaFoldDB" id="A0A0V1HVW2"/>